<dbReference type="OrthoDB" id="6827719at2"/>
<dbReference type="AlphaFoldDB" id="A0A0H5A4B7"/>
<dbReference type="RefSeq" id="WP_049708486.1">
    <property type="nucleotide sequence ID" value="NZ_CP011507.1"/>
</dbReference>
<dbReference type="EMBL" id="CP011507">
    <property type="protein sequence ID" value="AKS04738.1"/>
    <property type="molecule type" value="Genomic_DNA"/>
</dbReference>
<gene>
    <name evidence="2" type="ORF">AA957_00930</name>
</gene>
<feature type="region of interest" description="Disordered" evidence="1">
    <location>
        <begin position="536"/>
        <end position="566"/>
    </location>
</feature>
<reference evidence="2 3" key="1">
    <citation type="journal article" date="2015" name="Genome Announc.">
        <title>Complete Genome Sequence of the Rhizobacterium Pseudomonas trivialis Strain IHBB745 with Multiple Plant Growth-Promoting Activities and Tolerance to Desiccation and Alkalinity.</title>
        <authorList>
            <person name="Gulati A."/>
            <person name="Swarnkar M.K."/>
            <person name="Vyas P."/>
            <person name="Rahi P."/>
            <person name="Thakur R."/>
            <person name="Thakur N."/>
            <person name="Singh A.K."/>
        </authorList>
    </citation>
    <scope>NUCLEOTIDE SEQUENCE [LARGE SCALE GENOMIC DNA]</scope>
    <source>
        <strain evidence="3">745</strain>
    </source>
</reference>
<proteinExistence type="predicted"/>
<name>A0A0H5A4B7_9PSED</name>
<accession>A0A0H5A4B7</accession>
<dbReference type="Proteomes" id="UP000036608">
    <property type="component" value="Chromosome"/>
</dbReference>
<sequence>MTTPQTLDRHSIAALGRDLSAFLSKTLSDCSELMTRTRTQITQIDGMKLRDGDAERNAALLATKTCVEHSQLQYKERKKRYGLGWVLSPVNTRKASRQLDEAKAKHAEAILAYDEPSTTALRDGQIALHNQRVTEQREEQVALKAKLHKLTHAHSSLSAFLKDATDALTAACGEGWLAADFGAHLVCIDSSIRQGSVALANKHLAQLVFQKRPDDAVYARLQNQALEMRKRAYSAHYGVPVTGSFPAIVEASAKLAAANMKGACADQLLSGLHSSDQWQLLTRLAASPENLSIDVLWCIYWGMFRCQQKMADVLDSVVSMEDPLNGRFSQCVEDGLTGWASRQIPLFGYPMSQSYLGMLQLANTPEETRVGADIGVIIALNIGGLVCRKAVLLQAKRAKDWEADIGSRKGQLPKLSKLPRGGYYLFYHESPELRFDSPVPTVSSAQALQQLILAANKDPKATSLKLDVRGSGWDWASFISFGLCDAASEIGEPFDTVDDAMRILGSGETGELPLRLYLLAIEDEPFTLELKQRLRHQYRRPEPQQDRSVSKSSKKDLGREGAELEL</sequence>
<reference evidence="3" key="2">
    <citation type="submission" date="2015-05" db="EMBL/GenBank/DDBJ databases">
        <authorList>
            <person name="Swarnkar M.K."/>
            <person name="Vyas P."/>
            <person name="Rahi P."/>
            <person name="Thakur R."/>
            <person name="Thakur N."/>
            <person name="Singh A.K."/>
            <person name="Gulati A."/>
        </authorList>
    </citation>
    <scope>NUCLEOTIDE SEQUENCE [LARGE SCALE GENOMIC DNA]</scope>
    <source>
        <strain evidence="3">745</strain>
    </source>
</reference>
<organism evidence="2 3">
    <name type="scientific">Pseudomonas trivialis</name>
    <dbReference type="NCBI Taxonomy" id="200450"/>
    <lineage>
        <taxon>Bacteria</taxon>
        <taxon>Pseudomonadati</taxon>
        <taxon>Pseudomonadota</taxon>
        <taxon>Gammaproteobacteria</taxon>
        <taxon>Pseudomonadales</taxon>
        <taxon>Pseudomonadaceae</taxon>
        <taxon>Pseudomonas</taxon>
    </lineage>
</organism>
<protein>
    <submittedName>
        <fullName evidence="2">Uncharacterized protein</fullName>
    </submittedName>
</protein>
<evidence type="ECO:0000256" key="1">
    <source>
        <dbReference type="SAM" id="MobiDB-lite"/>
    </source>
</evidence>
<dbReference type="KEGG" id="ptv:AA957_00930"/>
<evidence type="ECO:0000313" key="3">
    <source>
        <dbReference type="Proteomes" id="UP000036608"/>
    </source>
</evidence>
<dbReference type="PATRIC" id="fig|200450.3.peg.205"/>
<evidence type="ECO:0000313" key="2">
    <source>
        <dbReference type="EMBL" id="AKS04738.1"/>
    </source>
</evidence>
<feature type="compositionally biased region" description="Basic and acidic residues" evidence="1">
    <location>
        <begin position="539"/>
        <end position="566"/>
    </location>
</feature>